<comment type="caution">
    <text evidence="2">The sequence shown here is derived from an EMBL/GenBank/DDBJ whole genome shotgun (WGS) entry which is preliminary data.</text>
</comment>
<sequence>MSEYRVPAWRRFPWVPAESVQISGDLSTGSLPLLRWGLLAGAAVCATLAHLVHGTDTETVPPWWVFTGAAAVIAVLAYFTRRYGVVPSGDGWLASQDGRVGSVETGFPHERSVTAVWLDPARTSVAQGLWARAMLVAAAGVITATGRDPALHGFPVGEDEASDEDFPDTTGAVVAWDGSGAFWMSGMREQPEVRDAVLSRLGAVPEPEPAGTLTPLVLRITRRDLRTLAWAGVATAAMLETVFAGHAPPDETDHALDLKLTRCWPSRIDGLSAAELHDLGPERILAALRVDLAAQAERDRAEPGYAHAVSAWLEQWTERLDAVARAEGLAVVAAPEPATADRPPLSTVASVALLLCASCSDRGLGPLRPELVGLGVPAEPRTASLPAGAPGWRVANSVVTVLALLVAGGALRALLG</sequence>
<protein>
    <submittedName>
        <fullName evidence="2">Uncharacterized protein</fullName>
    </submittedName>
</protein>
<feature type="transmembrane region" description="Helical" evidence="1">
    <location>
        <begin position="63"/>
        <end position="80"/>
    </location>
</feature>
<keyword evidence="1" id="KW-0472">Membrane</keyword>
<keyword evidence="1" id="KW-0812">Transmembrane</keyword>
<evidence type="ECO:0000256" key="1">
    <source>
        <dbReference type="SAM" id="Phobius"/>
    </source>
</evidence>
<gene>
    <name evidence="2" type="ORF">ACFFQA_01525</name>
</gene>
<dbReference type="Proteomes" id="UP001589693">
    <property type="component" value="Unassembled WGS sequence"/>
</dbReference>
<organism evidence="2 3">
    <name type="scientific">Allokutzneria oryzae</name>
    <dbReference type="NCBI Taxonomy" id="1378989"/>
    <lineage>
        <taxon>Bacteria</taxon>
        <taxon>Bacillati</taxon>
        <taxon>Actinomycetota</taxon>
        <taxon>Actinomycetes</taxon>
        <taxon>Pseudonocardiales</taxon>
        <taxon>Pseudonocardiaceae</taxon>
        <taxon>Allokutzneria</taxon>
    </lineage>
</organism>
<reference evidence="2 3" key="1">
    <citation type="submission" date="2024-09" db="EMBL/GenBank/DDBJ databases">
        <authorList>
            <person name="Sun Q."/>
            <person name="Mori K."/>
        </authorList>
    </citation>
    <scope>NUCLEOTIDE SEQUENCE [LARGE SCALE GENOMIC DNA]</scope>
    <source>
        <strain evidence="2 3">TBRC 7907</strain>
    </source>
</reference>
<name>A0ABV5ZSG4_9PSEU</name>
<dbReference type="RefSeq" id="WP_377849685.1">
    <property type="nucleotide sequence ID" value="NZ_JBHLZU010000002.1"/>
</dbReference>
<feature type="transmembrane region" description="Helical" evidence="1">
    <location>
        <begin position="33"/>
        <end position="51"/>
    </location>
</feature>
<keyword evidence="3" id="KW-1185">Reference proteome</keyword>
<evidence type="ECO:0000313" key="3">
    <source>
        <dbReference type="Proteomes" id="UP001589693"/>
    </source>
</evidence>
<proteinExistence type="predicted"/>
<dbReference type="EMBL" id="JBHLZU010000002">
    <property type="protein sequence ID" value="MFB9902609.1"/>
    <property type="molecule type" value="Genomic_DNA"/>
</dbReference>
<evidence type="ECO:0000313" key="2">
    <source>
        <dbReference type="EMBL" id="MFB9902609.1"/>
    </source>
</evidence>
<accession>A0ABV5ZSG4</accession>
<keyword evidence="1" id="KW-1133">Transmembrane helix</keyword>